<organism evidence="4 5">
    <name type="scientific">Wenjunlia vitaminophila</name>
    <name type="common">Streptomyces vitaminophilus</name>
    <dbReference type="NCBI Taxonomy" id="76728"/>
    <lineage>
        <taxon>Bacteria</taxon>
        <taxon>Bacillati</taxon>
        <taxon>Actinomycetota</taxon>
        <taxon>Actinomycetes</taxon>
        <taxon>Kitasatosporales</taxon>
        <taxon>Streptomycetaceae</taxon>
        <taxon>Wenjunlia</taxon>
    </lineage>
</organism>
<dbReference type="PANTHER" id="PTHR35526:SF3">
    <property type="entry name" value="ANTI-SIGMA-F FACTOR RSBW"/>
    <property type="match status" value="1"/>
</dbReference>
<accession>A0A0T6LKZ7</accession>
<dbReference type="GO" id="GO:0004674">
    <property type="term" value="F:protein serine/threonine kinase activity"/>
    <property type="evidence" value="ECO:0007669"/>
    <property type="project" value="UniProtKB-KW"/>
</dbReference>
<feature type="domain" description="Histidine kinase/HSP90-like ATPase" evidence="3">
    <location>
        <begin position="19"/>
        <end position="125"/>
    </location>
</feature>
<keyword evidence="1" id="KW-0418">Kinase</keyword>
<dbReference type="Pfam" id="PF13581">
    <property type="entry name" value="HATPase_c_2"/>
    <property type="match status" value="1"/>
</dbReference>
<name>A0A0T6LKZ7_WENVI</name>
<dbReference type="InterPro" id="IPR050267">
    <property type="entry name" value="Anti-sigma-factor_SerPK"/>
</dbReference>
<reference evidence="4 5" key="1">
    <citation type="submission" date="2015-10" db="EMBL/GenBank/DDBJ databases">
        <title>Draft genome sequence of pyrrolomycin-producing Streptomyces vitaminophilus.</title>
        <authorList>
            <person name="Graham D.E."/>
            <person name="Mahan K.M."/>
            <person name="Klingeman D.M."/>
            <person name="Hettich R.L."/>
            <person name="Parry R.J."/>
        </authorList>
    </citation>
    <scope>NUCLEOTIDE SEQUENCE [LARGE SCALE GENOMIC DNA]</scope>
    <source>
        <strain evidence="4 5">ATCC 31673</strain>
    </source>
</reference>
<dbReference type="SUPFAM" id="SSF55874">
    <property type="entry name" value="ATPase domain of HSP90 chaperone/DNA topoisomerase II/histidine kinase"/>
    <property type="match status" value="1"/>
</dbReference>
<keyword evidence="5" id="KW-1185">Reference proteome</keyword>
<dbReference type="InterPro" id="IPR036890">
    <property type="entry name" value="HATPase_C_sf"/>
</dbReference>
<dbReference type="STRING" id="76728.AQ490_11430"/>
<comment type="caution">
    <text evidence="4">The sequence shown here is derived from an EMBL/GenBank/DDBJ whole genome shotgun (WGS) entry which is preliminary data.</text>
</comment>
<feature type="region of interest" description="Disordered" evidence="2">
    <location>
        <begin position="1"/>
        <end position="26"/>
    </location>
</feature>
<keyword evidence="1" id="KW-0723">Serine/threonine-protein kinase</keyword>
<proteinExistence type="predicted"/>
<dbReference type="PANTHER" id="PTHR35526">
    <property type="entry name" value="ANTI-SIGMA-F FACTOR RSBW-RELATED"/>
    <property type="match status" value="1"/>
</dbReference>
<dbReference type="Gene3D" id="3.30.565.10">
    <property type="entry name" value="Histidine kinase-like ATPase, C-terminal domain"/>
    <property type="match status" value="1"/>
</dbReference>
<evidence type="ECO:0000313" key="5">
    <source>
        <dbReference type="Proteomes" id="UP000050867"/>
    </source>
</evidence>
<dbReference type="Proteomes" id="UP000050867">
    <property type="component" value="Unassembled WGS sequence"/>
</dbReference>
<keyword evidence="1" id="KW-0808">Transferase</keyword>
<dbReference type="CDD" id="cd16936">
    <property type="entry name" value="HATPase_RsbW-like"/>
    <property type="match status" value="1"/>
</dbReference>
<evidence type="ECO:0000256" key="1">
    <source>
        <dbReference type="ARBA" id="ARBA00022527"/>
    </source>
</evidence>
<gene>
    <name evidence="4" type="ORF">AQ490_11430</name>
</gene>
<protein>
    <recommendedName>
        <fullName evidence="3">Histidine kinase/HSP90-like ATPase domain-containing protein</fullName>
    </recommendedName>
</protein>
<feature type="region of interest" description="Disordered" evidence="2">
    <location>
        <begin position="83"/>
        <end position="105"/>
    </location>
</feature>
<dbReference type="eggNOG" id="COG3920">
    <property type="taxonomic scope" value="Bacteria"/>
</dbReference>
<dbReference type="EMBL" id="LLZU01000039">
    <property type="protein sequence ID" value="KRV46752.1"/>
    <property type="molecule type" value="Genomic_DNA"/>
</dbReference>
<sequence length="154" mass="16327">MTVSRAAAISPPVYTETLPRRPESASRGRRLTVAALSAWGLSELEDAGNLIVSELVANAVEHTACPSIRVTVSRPAPGRVRIAVTDTSSQVPTPGTPSDEDEHGRGLLVVASLAADAGTDLLRRGKRVWAELVTEENQREPWAQPTGGCAGRPR</sequence>
<evidence type="ECO:0000313" key="4">
    <source>
        <dbReference type="EMBL" id="KRV46752.1"/>
    </source>
</evidence>
<evidence type="ECO:0000259" key="3">
    <source>
        <dbReference type="Pfam" id="PF13581"/>
    </source>
</evidence>
<dbReference type="InterPro" id="IPR003594">
    <property type="entry name" value="HATPase_dom"/>
</dbReference>
<evidence type="ECO:0000256" key="2">
    <source>
        <dbReference type="SAM" id="MobiDB-lite"/>
    </source>
</evidence>
<dbReference type="OrthoDB" id="3476350at2"/>
<dbReference type="AlphaFoldDB" id="A0A0T6LKZ7"/>